<feature type="transmembrane region" description="Helical" evidence="10">
    <location>
        <begin position="956"/>
        <end position="974"/>
    </location>
</feature>
<feature type="transmembrane region" description="Helical" evidence="10">
    <location>
        <begin position="685"/>
        <end position="703"/>
    </location>
</feature>
<keyword evidence="4 10" id="KW-0812">Transmembrane</keyword>
<name>A0A9P6QC31_9FUNG</name>
<evidence type="ECO:0000256" key="1">
    <source>
        <dbReference type="ARBA" id="ARBA00004477"/>
    </source>
</evidence>
<evidence type="ECO:0000313" key="14">
    <source>
        <dbReference type="EMBL" id="KAG0263976.1"/>
    </source>
</evidence>
<evidence type="ECO:0000256" key="8">
    <source>
        <dbReference type="ARBA" id="ARBA00022989"/>
    </source>
</evidence>
<protein>
    <recommendedName>
        <fullName evidence="10">GPI inositol-deacylase</fullName>
        <ecNumber evidence="10">3.1.-.-</ecNumber>
    </recommendedName>
</protein>
<feature type="transmembrane region" description="Helical" evidence="10">
    <location>
        <begin position="911"/>
        <end position="936"/>
    </location>
</feature>
<dbReference type="Pfam" id="PF25141">
    <property type="entry name" value="PGAP1_2nd"/>
    <property type="match status" value="1"/>
</dbReference>
<dbReference type="OrthoDB" id="348976at2759"/>
<dbReference type="GO" id="GO:0006888">
    <property type="term" value="P:endoplasmic reticulum to Golgi vesicle-mediated transport"/>
    <property type="evidence" value="ECO:0007669"/>
    <property type="project" value="TreeGrafter"/>
</dbReference>
<evidence type="ECO:0000256" key="9">
    <source>
        <dbReference type="ARBA" id="ARBA00023136"/>
    </source>
</evidence>
<dbReference type="GO" id="GO:0015031">
    <property type="term" value="P:protein transport"/>
    <property type="evidence" value="ECO:0007669"/>
    <property type="project" value="UniProtKB-KW"/>
</dbReference>
<dbReference type="AlphaFoldDB" id="A0A9P6QC31"/>
<keyword evidence="15" id="KW-1185">Reference proteome</keyword>
<feature type="transmembrane region" description="Helical" evidence="10">
    <location>
        <begin position="858"/>
        <end position="876"/>
    </location>
</feature>
<evidence type="ECO:0000256" key="5">
    <source>
        <dbReference type="ARBA" id="ARBA00022801"/>
    </source>
</evidence>
<keyword evidence="11" id="KW-0732">Signal</keyword>
<evidence type="ECO:0000256" key="6">
    <source>
        <dbReference type="ARBA" id="ARBA00022824"/>
    </source>
</evidence>
<evidence type="ECO:0000256" key="2">
    <source>
        <dbReference type="ARBA" id="ARBA00006931"/>
    </source>
</evidence>
<dbReference type="Gene3D" id="3.40.50.1820">
    <property type="entry name" value="alpha/beta hydrolase"/>
    <property type="match status" value="1"/>
</dbReference>
<dbReference type="Pfam" id="PF07819">
    <property type="entry name" value="PGAP1"/>
    <property type="match status" value="1"/>
</dbReference>
<evidence type="ECO:0000256" key="3">
    <source>
        <dbReference type="ARBA" id="ARBA00022448"/>
    </source>
</evidence>
<dbReference type="GO" id="GO:0050185">
    <property type="term" value="F:phosphatidylinositol deacylase activity"/>
    <property type="evidence" value="ECO:0007669"/>
    <property type="project" value="TreeGrafter"/>
</dbReference>
<keyword evidence="3 10" id="KW-0813">Transport</keyword>
<feature type="transmembrane region" description="Helical" evidence="10">
    <location>
        <begin position="715"/>
        <end position="741"/>
    </location>
</feature>
<feature type="transmembrane region" description="Helical" evidence="10">
    <location>
        <begin position="804"/>
        <end position="837"/>
    </location>
</feature>
<evidence type="ECO:0000256" key="10">
    <source>
        <dbReference type="RuleBase" id="RU365011"/>
    </source>
</evidence>
<gene>
    <name evidence="14" type="primary">BST1_1</name>
    <name evidence="14" type="ORF">BG011_007697</name>
</gene>
<dbReference type="InterPro" id="IPR056824">
    <property type="entry name" value="PGAP1_TMD"/>
</dbReference>
<dbReference type="InterPro" id="IPR029058">
    <property type="entry name" value="AB_hydrolase_fold"/>
</dbReference>
<evidence type="ECO:0000259" key="12">
    <source>
        <dbReference type="Pfam" id="PF07819"/>
    </source>
</evidence>
<proteinExistence type="inferred from homology"/>
<sequence length="1046" mass="117352">MTSSFGCSGPMFTLLLFAFVLLGCVIHSSFTHQLDPKGCMMTHMQPSFFRILDFDKSRTRFADKYGLLLYRDEYDNRLSLDSMIEKQIGSFEWTVKKSAQIKPIGIPVLFIPGNAGSAKQVRSLAKEASRYYYETIPWERDGIREPGSKALDFFTVDFNEEFSAFHGHLLLDQARYVNEAIAYILSLYGDKSNHNPASPRPHSVLLVGHSMGGIVARSIFMMNNYAIGSVNTILTVATPHMIPPIALDYEITSIYDRIEAFWKQGYQSPHGALANVSLVSIMGGNLDITVNSDAGNIHHIVPQSHGFSVFTSSIPHAWVGCDHLSILWCNQVVIAMAKSVVDFVDSRTADQVKPLGMRMKVLRNRLLTGLEDHIGDSHKIETIHLFNTSHTFLEPSRIWTFPPTEANVAYDLHSFDPQYFILPIPTYSEVDTLTVMIGHKLGLKSRLNVLLCKDASASSEHAPPQLPSTLSCRTNGLPIVPLPASTEASTLPLIAGEHFTGQEFRFISKQLKDMAGYQYLVVIDRGIEYWEHGFMIAEFKKEADTKNTVQTTTIGLLRNGLQIDRFPKKASMSSSLRLPNLDTSLLAYNLKVDRPGCHGSTSSRFVPMMKQSSWAMHEDKYAVNIANKQSGIDINFHGDLPYFDKVQLDGNQGLELQFWMDPTCPELLSLNLQIDKYGSLGKVVIRYRMVVLVFTFLVILLTLRAQFKSYNANGSFIHFGVMLTQLIRTTFWKFSILLGVLSALQSFKSRTTVHILEAELLGNFAHSGTGSNLGKVMEQMAESATSWLSSVWFEDALLGGQDAFFWFLAPVFFLVAVGIVVFVWVLLNSIVNIISRLTMRPRSSSTSINESHGTQRRVLQVLVILVLVAVAVPYQFVFAATVLALVVSCARALVQAKAAPAASSLTAWNRFHFMMSILVMFFFLLPFFVPALMVWIRNVAIGWYESFGSDHRVDAIGPFVVLVEGLSYGAMVPWTPKKSAAKVTVALLDAMVVYLLLFGVRYSWQIYYLTKLWISWLLILQWMYTATGRALKERILPNTQLHRKQE</sequence>
<evidence type="ECO:0000259" key="13">
    <source>
        <dbReference type="Pfam" id="PF25140"/>
    </source>
</evidence>
<evidence type="ECO:0000256" key="11">
    <source>
        <dbReference type="SAM" id="SignalP"/>
    </source>
</evidence>
<reference evidence="14" key="1">
    <citation type="journal article" date="2020" name="Fungal Divers.">
        <title>Resolving the Mortierellaceae phylogeny through synthesis of multi-gene phylogenetics and phylogenomics.</title>
        <authorList>
            <person name="Vandepol N."/>
            <person name="Liber J."/>
            <person name="Desiro A."/>
            <person name="Na H."/>
            <person name="Kennedy M."/>
            <person name="Barry K."/>
            <person name="Grigoriev I.V."/>
            <person name="Miller A.N."/>
            <person name="O'Donnell K."/>
            <person name="Stajich J.E."/>
            <person name="Bonito G."/>
        </authorList>
    </citation>
    <scope>NUCLEOTIDE SEQUENCE</scope>
    <source>
        <strain evidence="14">KOD948</strain>
    </source>
</reference>
<dbReference type="PANTHER" id="PTHR15495">
    <property type="entry name" value="NEGATIVE REGULATOR OF VESICLE FORMATION-RELATED"/>
    <property type="match status" value="1"/>
</dbReference>
<dbReference type="InterPro" id="IPR039529">
    <property type="entry name" value="PGAP1/BST1"/>
</dbReference>
<dbReference type="Pfam" id="PF25140">
    <property type="entry name" value="PGAP1_TMD"/>
    <property type="match status" value="1"/>
</dbReference>
<dbReference type="EC" id="3.1.-.-" evidence="10"/>
<dbReference type="Proteomes" id="UP000726737">
    <property type="component" value="Unassembled WGS sequence"/>
</dbReference>
<dbReference type="PANTHER" id="PTHR15495:SF7">
    <property type="entry name" value="GPI INOSITOL-DEACYLASE"/>
    <property type="match status" value="1"/>
</dbReference>
<keyword evidence="5 10" id="KW-0378">Hydrolase</keyword>
<feature type="signal peptide" evidence="11">
    <location>
        <begin position="1"/>
        <end position="31"/>
    </location>
</feature>
<keyword evidence="6 10" id="KW-0256">Endoplasmic reticulum</keyword>
<dbReference type="SUPFAM" id="SSF53474">
    <property type="entry name" value="alpha/beta-Hydrolases"/>
    <property type="match status" value="1"/>
</dbReference>
<keyword evidence="9 10" id="KW-0472">Membrane</keyword>
<keyword evidence="7 10" id="KW-0653">Protein transport</keyword>
<feature type="chain" id="PRO_5040441790" description="GPI inositol-deacylase" evidence="11">
    <location>
        <begin position="32"/>
        <end position="1046"/>
    </location>
</feature>
<feature type="domain" description="GPI inositol-deacylase PGAP1-like alpha/beta" evidence="12">
    <location>
        <begin position="105"/>
        <end position="341"/>
    </location>
</feature>
<comment type="function">
    <text evidence="10">Involved in inositol deacylation of GPI-anchored proteins which plays important roles in the quality control and ER-associated degradation of GPI-anchored proteins.</text>
</comment>
<comment type="caution">
    <text evidence="14">The sequence shown here is derived from an EMBL/GenBank/DDBJ whole genome shotgun (WGS) entry which is preliminary data.</text>
</comment>
<accession>A0A9P6QC31</accession>
<feature type="domain" description="GPI inositol-deacylase transmembrane" evidence="13">
    <location>
        <begin position="691"/>
        <end position="1022"/>
    </location>
</feature>
<comment type="subcellular location">
    <subcellularLocation>
        <location evidence="1">Endoplasmic reticulum membrane</location>
        <topology evidence="1">Multi-pass membrane protein</topology>
    </subcellularLocation>
</comment>
<dbReference type="EMBL" id="JAAAJA010000060">
    <property type="protein sequence ID" value="KAG0263976.1"/>
    <property type="molecule type" value="Genomic_DNA"/>
</dbReference>
<evidence type="ECO:0000313" key="15">
    <source>
        <dbReference type="Proteomes" id="UP000726737"/>
    </source>
</evidence>
<feature type="transmembrane region" description="Helical" evidence="10">
    <location>
        <begin position="981"/>
        <end position="1000"/>
    </location>
</feature>
<evidence type="ECO:0000256" key="4">
    <source>
        <dbReference type="ARBA" id="ARBA00022692"/>
    </source>
</evidence>
<comment type="similarity">
    <text evidence="2 10">Belongs to the GPI inositol-deacylase family.</text>
</comment>
<dbReference type="GO" id="GO:0006505">
    <property type="term" value="P:GPI anchor metabolic process"/>
    <property type="evidence" value="ECO:0007669"/>
    <property type="project" value="TreeGrafter"/>
</dbReference>
<dbReference type="GO" id="GO:0005789">
    <property type="term" value="C:endoplasmic reticulum membrane"/>
    <property type="evidence" value="ECO:0007669"/>
    <property type="project" value="UniProtKB-SubCell"/>
</dbReference>
<dbReference type="InterPro" id="IPR012908">
    <property type="entry name" value="PGAP1-ab_dom-like"/>
</dbReference>
<evidence type="ECO:0000256" key="7">
    <source>
        <dbReference type="ARBA" id="ARBA00022927"/>
    </source>
</evidence>
<keyword evidence="8 10" id="KW-1133">Transmembrane helix</keyword>
<organism evidence="14 15">
    <name type="scientific">Mortierella polycephala</name>
    <dbReference type="NCBI Taxonomy" id="41804"/>
    <lineage>
        <taxon>Eukaryota</taxon>
        <taxon>Fungi</taxon>
        <taxon>Fungi incertae sedis</taxon>
        <taxon>Mucoromycota</taxon>
        <taxon>Mortierellomycotina</taxon>
        <taxon>Mortierellomycetes</taxon>
        <taxon>Mortierellales</taxon>
        <taxon>Mortierellaceae</taxon>
        <taxon>Mortierella</taxon>
    </lineage>
</organism>